<evidence type="ECO:0000259" key="2">
    <source>
        <dbReference type="Pfam" id="PF04892"/>
    </source>
</evidence>
<keyword evidence="1" id="KW-0472">Membrane</keyword>
<dbReference type="InterPro" id="IPR053150">
    <property type="entry name" value="Teicoplanin_resist-assoc"/>
</dbReference>
<feature type="transmembrane region" description="Helical" evidence="1">
    <location>
        <begin position="94"/>
        <end position="115"/>
    </location>
</feature>
<dbReference type="PANTHER" id="PTHR36834">
    <property type="entry name" value="MEMBRANE PROTEIN-RELATED"/>
    <property type="match status" value="1"/>
</dbReference>
<dbReference type="KEGG" id="liv:LIV_0712"/>
<name>G2ZAG5_LISIP</name>
<organism evidence="3 4">
    <name type="scientific">Listeria ivanovii (strain ATCC BAA-678 / PAM 55)</name>
    <dbReference type="NCBI Taxonomy" id="881621"/>
    <lineage>
        <taxon>Bacteria</taxon>
        <taxon>Bacillati</taxon>
        <taxon>Bacillota</taxon>
        <taxon>Bacilli</taxon>
        <taxon>Bacillales</taxon>
        <taxon>Listeriaceae</taxon>
        <taxon>Listeria</taxon>
    </lineage>
</organism>
<dbReference type="OrthoDB" id="4822551at2"/>
<feature type="transmembrane region" description="Helical" evidence="1">
    <location>
        <begin position="34"/>
        <end position="57"/>
    </location>
</feature>
<evidence type="ECO:0000313" key="3">
    <source>
        <dbReference type="EMBL" id="CBW85193.1"/>
    </source>
</evidence>
<proteinExistence type="predicted"/>
<dbReference type="PANTHER" id="PTHR36834:SF1">
    <property type="entry name" value="INTEGRAL MEMBRANE PROTEIN"/>
    <property type="match status" value="1"/>
</dbReference>
<feature type="transmembrane region" description="Helical" evidence="1">
    <location>
        <begin position="157"/>
        <end position="178"/>
    </location>
</feature>
<feature type="transmembrane region" description="Helical" evidence="1">
    <location>
        <begin position="6"/>
        <end position="22"/>
    </location>
</feature>
<protein>
    <recommendedName>
        <fullName evidence="2">VanZ-like domain-containing protein</fullName>
    </recommendedName>
</protein>
<dbReference type="Pfam" id="PF04892">
    <property type="entry name" value="VanZ"/>
    <property type="match status" value="1"/>
</dbReference>
<gene>
    <name evidence="3" type="ordered locus">LIV_0712</name>
</gene>
<evidence type="ECO:0000256" key="1">
    <source>
        <dbReference type="SAM" id="Phobius"/>
    </source>
</evidence>
<sequence>MLTFSILVMMVALIVYIIFFLLRWLKKKEKFEIIIFKTCLYIYCCGVIKYTIFPIMVQPFLIEDTKKYITGPYMNLIPFKTISEMFIYSTDSDIFQVIANFIIFVPLGMILPLCYQKMTWKHVFLISLFATVGIELTQLLQDIIYQSPFKFVDIDDIILNFSGGIFGYLVFILLRPLLRKMGLYIDKCGVKAK</sequence>
<dbReference type="HOGENOM" id="CLU_077618_4_3_9"/>
<keyword evidence="1" id="KW-1133">Transmembrane helix</keyword>
<accession>G2ZAG5</accession>
<feature type="domain" description="VanZ-like" evidence="2">
    <location>
        <begin position="41"/>
        <end position="174"/>
    </location>
</feature>
<dbReference type="GeneID" id="57075699"/>
<keyword evidence="1" id="KW-0812">Transmembrane</keyword>
<evidence type="ECO:0000313" key="4">
    <source>
        <dbReference type="Proteomes" id="UP000001286"/>
    </source>
</evidence>
<dbReference type="Proteomes" id="UP000001286">
    <property type="component" value="Chromosome"/>
</dbReference>
<reference evidence="3 4" key="1">
    <citation type="journal article" date="2011" name="J. Bacteriol.">
        <title>Complete genome sequence of the animal pathogen Listeria ivanovii, which provides insights into host specificities and evolution of the genus Listeria.</title>
        <authorList>
            <person name="Buchrieser C."/>
            <person name="Rusniok C."/>
            <person name="Garrido P."/>
            <person name="Hain T."/>
            <person name="Scortti M."/>
            <person name="Lampidis R."/>
            <person name="Karst U."/>
            <person name="Chakraborty T."/>
            <person name="Cossart P."/>
            <person name="Kreft J."/>
            <person name="Vazquez-Boland J.A."/>
            <person name="Goebel W."/>
            <person name="Glaser P."/>
        </authorList>
    </citation>
    <scope>NUCLEOTIDE SEQUENCE [LARGE SCALE GENOMIC DNA]</scope>
    <source>
        <strain evidence="4">ATCC BAA-678 / PAM 55</strain>
    </source>
</reference>
<dbReference type="EMBL" id="FR687253">
    <property type="protein sequence ID" value="CBW85193.1"/>
    <property type="molecule type" value="Genomic_DNA"/>
</dbReference>
<feature type="transmembrane region" description="Helical" evidence="1">
    <location>
        <begin position="122"/>
        <end position="145"/>
    </location>
</feature>
<dbReference type="eggNOG" id="COG4767">
    <property type="taxonomic scope" value="Bacteria"/>
</dbReference>
<dbReference type="RefSeq" id="WP_014092213.1">
    <property type="nucleotide sequence ID" value="NC_016011.1"/>
</dbReference>
<dbReference type="AlphaFoldDB" id="G2ZAG5"/>
<dbReference type="InterPro" id="IPR006976">
    <property type="entry name" value="VanZ-like"/>
</dbReference>